<dbReference type="Pfam" id="PF02838">
    <property type="entry name" value="Glyco_hydro_20b"/>
    <property type="match status" value="1"/>
</dbReference>
<evidence type="ECO:0000256" key="1">
    <source>
        <dbReference type="ARBA" id="ARBA00001231"/>
    </source>
</evidence>
<dbReference type="GO" id="GO:0005975">
    <property type="term" value="P:carbohydrate metabolic process"/>
    <property type="evidence" value="ECO:0007669"/>
    <property type="project" value="InterPro"/>
</dbReference>
<dbReference type="InterPro" id="IPR036514">
    <property type="entry name" value="SGNH_hydro_sf"/>
</dbReference>
<dbReference type="Proteomes" id="UP000321204">
    <property type="component" value="Chromosome"/>
</dbReference>
<evidence type="ECO:0000259" key="8">
    <source>
        <dbReference type="Pfam" id="PF02838"/>
    </source>
</evidence>
<sequence>MKKLICSLTFLLCAFFLQAQILLPQYPDSLFPTYYHQRATHFRSLPQTKGDVIFLGNSITDGGEWSEIFNDLKVKNRGISGDVSAGVLNRLDEVAQRKPAKVFLLIGVNDLARNISPDSVVKNILLAASYLKQETPSTQLFVQSILPVNDAFEKFPGHTNKGQQIKQVNEKLKQNATTYRYNFVDLYSSFCDESGKMKKELTNDGLHLLGKGYLLWKHLVYPQVYGLQQQASLLPLPQKLQWQKGYFPLVECRSIFINNDAIRNEGLWLQRQLEKKGLAILFQKKKREKGEKAILLQLGKVSSPMLKEEAYQLEVNENEIVLTANTAHGIFNGLQTLLQLARDGATLDACSITDWPAFSWRGYMIDVGRNYVSMNLLKQQIDAMAAYKLNVFHFHPTEDIAWRIESKLYPQLTAPENMLRNKGQYYSEEEIKELIAYCKERYITFVPEIDMPGHSATFKRAMKTDMQNDSGLLIVKNILKEFCTTYDVPYIHIGADEVKITNQKFVPEVTAYIESFGKGVIGWQPGGNFSNSTIRQLWMDDNAHRSSKDNIRFIDSRHLYLNHMDPLEAVVTIFNREIGDKEKGDSSLLGATLCMWNDRRAEQDVDILRMNPVYPGMLAFAERTWRGGGQAGWIANVSNGDVKAFTEFEGRLLDQKESYFRHKAFPYVKQTQMQWQLYGPYDNEGDANKKFSPEYSSNQSEWKFYKNVVGGTIVLRHWWYPLIKGAVDSPKQNSTFYAFIKAWSDEDGEQNFWIGFNNLSRSPATDSPPANEWDNKGSEVWVNEKKISPPHWQHGGMKGSAETPLVDEGYEYREPTKISLKKGWNTVLIKCPVESFKGKDWQNPVKWEFTFVPVDGE</sequence>
<dbReference type="InterPro" id="IPR029018">
    <property type="entry name" value="Hex-like_dom2"/>
</dbReference>
<keyword evidence="11" id="KW-1185">Reference proteome</keyword>
<evidence type="ECO:0000256" key="4">
    <source>
        <dbReference type="ARBA" id="ARBA00022801"/>
    </source>
</evidence>
<feature type="domain" description="Beta-hexosaminidase bacterial type N-terminal" evidence="8">
    <location>
        <begin position="232"/>
        <end position="355"/>
    </location>
</feature>
<dbReference type="SUPFAM" id="SSF51445">
    <property type="entry name" value="(Trans)glycosidases"/>
    <property type="match status" value="1"/>
</dbReference>
<dbReference type="Pfam" id="PF00728">
    <property type="entry name" value="Glyco_hydro_20"/>
    <property type="match status" value="1"/>
</dbReference>
<dbReference type="OrthoDB" id="726159at2"/>
<keyword evidence="4 10" id="KW-0378">Hydrolase</keyword>
<protein>
    <recommendedName>
        <fullName evidence="3">beta-N-acetylhexosaminidase</fullName>
        <ecNumber evidence="3">3.2.1.52</ecNumber>
    </recommendedName>
</protein>
<evidence type="ECO:0000313" key="11">
    <source>
        <dbReference type="Proteomes" id="UP000321204"/>
    </source>
</evidence>
<dbReference type="Gene3D" id="3.20.20.80">
    <property type="entry name" value="Glycosidases"/>
    <property type="match status" value="1"/>
</dbReference>
<comment type="similarity">
    <text evidence="2">Belongs to the glycosyl hydrolase 20 family.</text>
</comment>
<dbReference type="InterPro" id="IPR013830">
    <property type="entry name" value="SGNH_hydro"/>
</dbReference>
<comment type="catalytic activity">
    <reaction evidence="1">
        <text>Hydrolysis of terminal non-reducing N-acetyl-D-hexosamine residues in N-acetyl-beta-D-hexosaminides.</text>
        <dbReference type="EC" id="3.2.1.52"/>
    </reaction>
</comment>
<dbReference type="GO" id="GO:0016788">
    <property type="term" value="F:hydrolase activity, acting on ester bonds"/>
    <property type="evidence" value="ECO:0007669"/>
    <property type="project" value="UniProtKB-ARBA"/>
</dbReference>
<evidence type="ECO:0000259" key="7">
    <source>
        <dbReference type="Pfam" id="PF00728"/>
    </source>
</evidence>
<dbReference type="Pfam" id="PF13472">
    <property type="entry name" value="Lipase_GDSL_2"/>
    <property type="match status" value="1"/>
</dbReference>
<evidence type="ECO:0000256" key="2">
    <source>
        <dbReference type="ARBA" id="ARBA00006285"/>
    </source>
</evidence>
<evidence type="ECO:0000256" key="5">
    <source>
        <dbReference type="ARBA" id="ARBA00023295"/>
    </source>
</evidence>
<dbReference type="PANTHER" id="PTHR22600:SF57">
    <property type="entry name" value="BETA-N-ACETYLHEXOSAMINIDASE"/>
    <property type="match status" value="1"/>
</dbReference>
<feature type="domain" description="Glycoside hydrolase family 20 catalytic" evidence="7">
    <location>
        <begin position="358"/>
        <end position="463"/>
    </location>
</feature>
<dbReference type="Gene3D" id="3.30.379.10">
    <property type="entry name" value="Chitobiase/beta-hexosaminidase domain 2-like"/>
    <property type="match status" value="1"/>
</dbReference>
<dbReference type="RefSeq" id="WP_146781456.1">
    <property type="nucleotide sequence ID" value="NZ_BAABIO010000006.1"/>
</dbReference>
<dbReference type="EC" id="3.2.1.52" evidence="3"/>
<dbReference type="SUPFAM" id="SSF52266">
    <property type="entry name" value="SGNH hydrolase"/>
    <property type="match status" value="1"/>
</dbReference>
<gene>
    <name evidence="10" type="ORF">FSB75_00750</name>
</gene>
<feature type="signal peptide" evidence="6">
    <location>
        <begin position="1"/>
        <end position="19"/>
    </location>
</feature>
<dbReference type="GO" id="GO:0016020">
    <property type="term" value="C:membrane"/>
    <property type="evidence" value="ECO:0007669"/>
    <property type="project" value="TreeGrafter"/>
</dbReference>
<evidence type="ECO:0000256" key="3">
    <source>
        <dbReference type="ARBA" id="ARBA00012663"/>
    </source>
</evidence>
<dbReference type="SUPFAM" id="SSF55545">
    <property type="entry name" value="beta-N-acetylhexosaminidase-like domain"/>
    <property type="match status" value="1"/>
</dbReference>
<dbReference type="Gene3D" id="3.40.50.1110">
    <property type="entry name" value="SGNH hydrolase"/>
    <property type="match status" value="1"/>
</dbReference>
<proteinExistence type="inferred from homology"/>
<reference evidence="10 11" key="1">
    <citation type="journal article" date="2015" name="Int. J. Syst. Evol. Microbiol.">
        <title>Flavisolibacter ginsenosidimutans sp. nov., with ginsenoside-converting activity isolated from soil used for cultivating ginseng.</title>
        <authorList>
            <person name="Zhao Y."/>
            <person name="Liu Q."/>
            <person name="Kang M.S."/>
            <person name="Jin F."/>
            <person name="Yu H."/>
            <person name="Im W.T."/>
        </authorList>
    </citation>
    <scope>NUCLEOTIDE SEQUENCE [LARGE SCALE GENOMIC DNA]</scope>
    <source>
        <strain evidence="10 11">Gsoil 636</strain>
    </source>
</reference>
<feature type="chain" id="PRO_5023075750" description="beta-N-acetylhexosaminidase" evidence="6">
    <location>
        <begin position="20"/>
        <end position="857"/>
    </location>
</feature>
<feature type="domain" description="SGNH hydrolase-type esterase" evidence="9">
    <location>
        <begin position="54"/>
        <end position="213"/>
    </location>
</feature>
<dbReference type="GO" id="GO:0004563">
    <property type="term" value="F:beta-N-acetylhexosaminidase activity"/>
    <property type="evidence" value="ECO:0007669"/>
    <property type="project" value="UniProtKB-EC"/>
</dbReference>
<dbReference type="InterPro" id="IPR015882">
    <property type="entry name" value="HEX_bac_N"/>
</dbReference>
<dbReference type="PANTHER" id="PTHR22600">
    <property type="entry name" value="BETA-HEXOSAMINIDASE"/>
    <property type="match status" value="1"/>
</dbReference>
<keyword evidence="5" id="KW-0326">Glycosidase</keyword>
<organism evidence="10 11">
    <name type="scientific">Flavisolibacter ginsenosidimutans</name>
    <dbReference type="NCBI Taxonomy" id="661481"/>
    <lineage>
        <taxon>Bacteria</taxon>
        <taxon>Pseudomonadati</taxon>
        <taxon>Bacteroidota</taxon>
        <taxon>Chitinophagia</taxon>
        <taxon>Chitinophagales</taxon>
        <taxon>Chitinophagaceae</taxon>
        <taxon>Flavisolibacter</taxon>
    </lineage>
</organism>
<dbReference type="PRINTS" id="PR00738">
    <property type="entry name" value="GLHYDRLASE20"/>
</dbReference>
<dbReference type="InterPro" id="IPR017853">
    <property type="entry name" value="GH"/>
</dbReference>
<evidence type="ECO:0000259" key="9">
    <source>
        <dbReference type="Pfam" id="PF13472"/>
    </source>
</evidence>
<dbReference type="EMBL" id="CP042433">
    <property type="protein sequence ID" value="QEC54485.1"/>
    <property type="molecule type" value="Genomic_DNA"/>
</dbReference>
<dbReference type="KEGG" id="fgg:FSB75_00750"/>
<evidence type="ECO:0000256" key="6">
    <source>
        <dbReference type="SAM" id="SignalP"/>
    </source>
</evidence>
<evidence type="ECO:0000313" key="10">
    <source>
        <dbReference type="EMBL" id="QEC54485.1"/>
    </source>
</evidence>
<name>A0A5B8UDR8_9BACT</name>
<accession>A0A5B8UDR8</accession>
<dbReference type="AlphaFoldDB" id="A0A5B8UDR8"/>
<dbReference type="InterPro" id="IPR015883">
    <property type="entry name" value="Glyco_hydro_20_cat"/>
</dbReference>
<dbReference type="InterPro" id="IPR025705">
    <property type="entry name" value="Beta_hexosaminidase_sua/sub"/>
</dbReference>
<keyword evidence="6" id="KW-0732">Signal</keyword>
<dbReference type="GO" id="GO:0030203">
    <property type="term" value="P:glycosaminoglycan metabolic process"/>
    <property type="evidence" value="ECO:0007669"/>
    <property type="project" value="TreeGrafter"/>
</dbReference>